<accession>A0A6I6F899</accession>
<dbReference type="RefSeq" id="WP_156693660.1">
    <property type="nucleotide sequence ID" value="NZ_CP034279.1"/>
</dbReference>
<name>A0A6I6F899_9ACTN</name>
<dbReference type="AlphaFoldDB" id="A0A6I6F899"/>
<evidence type="ECO:0000313" key="2">
    <source>
        <dbReference type="EMBL" id="QGV79930.1"/>
    </source>
</evidence>
<dbReference type="Gene3D" id="3.90.1570.10">
    <property type="entry name" value="tt1808, chain A"/>
    <property type="match status" value="1"/>
</dbReference>
<evidence type="ECO:0000313" key="3">
    <source>
        <dbReference type="Proteomes" id="UP000422572"/>
    </source>
</evidence>
<dbReference type="Pfam" id="PF05685">
    <property type="entry name" value="Uma2"/>
    <property type="match status" value="1"/>
</dbReference>
<dbReference type="EMBL" id="CP034279">
    <property type="protein sequence ID" value="QGV79930.1"/>
    <property type="molecule type" value="Genomic_DNA"/>
</dbReference>
<keyword evidence="2" id="KW-0540">Nuclease</keyword>
<dbReference type="Proteomes" id="UP000422572">
    <property type="component" value="Chromosome"/>
</dbReference>
<dbReference type="PANTHER" id="PTHR35400:SF3">
    <property type="entry name" value="SLL1072 PROTEIN"/>
    <property type="match status" value="1"/>
</dbReference>
<keyword evidence="2" id="KW-0255">Endonuclease</keyword>
<sequence>MTPGTAQRPQMSVEEFEELARNAPENVELEFLDGRLYVKHGPIGVEDFEELSRRAPETVTLELINGKLEVKPVPDQLHGAIIMWLIRQCMHQRPDLALYPEQGLKINTYRQGHAKADGALVPVDHFVGQVGEWADPDGVLLTVEVTLRDSDAKRRDHNEKRIGYAEADIPVYLLVDRDSDTLVVYSEPSHGTYQKHVSYKYGDTVTLPDPVGITLDTEKLKDYAH</sequence>
<dbReference type="OrthoDB" id="4537149at2"/>
<keyword evidence="3" id="KW-1185">Reference proteome</keyword>
<proteinExistence type="predicted"/>
<evidence type="ECO:0000259" key="1">
    <source>
        <dbReference type="Pfam" id="PF05685"/>
    </source>
</evidence>
<gene>
    <name evidence="2" type="ORF">EIZ62_18085</name>
</gene>
<dbReference type="InterPro" id="IPR011335">
    <property type="entry name" value="Restrct_endonuc-II-like"/>
</dbReference>
<dbReference type="CDD" id="cd06260">
    <property type="entry name" value="DUF820-like"/>
    <property type="match status" value="1"/>
</dbReference>
<protein>
    <submittedName>
        <fullName evidence="2">Uma2 family endonuclease</fullName>
    </submittedName>
</protein>
<reference evidence="2 3" key="1">
    <citation type="submission" date="2018-12" db="EMBL/GenBank/DDBJ databases">
        <title>Complete genome sequence of Streptomyces ficellus NRRL8067, the producer of ficellomycin, feldamycin and nojirimycin.</title>
        <authorList>
            <person name="Zhang H."/>
            <person name="Yue R."/>
            <person name="Liu Y."/>
            <person name="Li M."/>
            <person name="Mu H."/>
            <person name="Zhang J."/>
        </authorList>
    </citation>
    <scope>NUCLEOTIDE SEQUENCE [LARGE SCALE GENOMIC DNA]</scope>
    <source>
        <strain evidence="2 3">NRRL 8067</strain>
    </source>
</reference>
<dbReference type="InterPro" id="IPR012296">
    <property type="entry name" value="Nuclease_put_TT1808"/>
</dbReference>
<dbReference type="GO" id="GO:0004519">
    <property type="term" value="F:endonuclease activity"/>
    <property type="evidence" value="ECO:0007669"/>
    <property type="project" value="UniProtKB-KW"/>
</dbReference>
<organism evidence="2 3">
    <name type="scientific">Streptomyces ficellus</name>
    <dbReference type="NCBI Taxonomy" id="1977088"/>
    <lineage>
        <taxon>Bacteria</taxon>
        <taxon>Bacillati</taxon>
        <taxon>Actinomycetota</taxon>
        <taxon>Actinomycetes</taxon>
        <taxon>Kitasatosporales</taxon>
        <taxon>Streptomycetaceae</taxon>
        <taxon>Streptomyces</taxon>
    </lineage>
</organism>
<dbReference type="InterPro" id="IPR008538">
    <property type="entry name" value="Uma2"/>
</dbReference>
<dbReference type="SUPFAM" id="SSF52980">
    <property type="entry name" value="Restriction endonuclease-like"/>
    <property type="match status" value="1"/>
</dbReference>
<keyword evidence="2" id="KW-0378">Hydrolase</keyword>
<feature type="domain" description="Putative restriction endonuclease" evidence="1">
    <location>
        <begin position="45"/>
        <end position="217"/>
    </location>
</feature>
<dbReference type="PANTHER" id="PTHR35400">
    <property type="entry name" value="SLR1083 PROTEIN"/>
    <property type="match status" value="1"/>
</dbReference>
<dbReference type="KEGG" id="sfic:EIZ62_18085"/>